<dbReference type="CDD" id="cd03362">
    <property type="entry name" value="TOPRIM_TopoIA_TopoIII"/>
    <property type="match status" value="1"/>
</dbReference>
<evidence type="ECO:0000256" key="2">
    <source>
        <dbReference type="ARBA" id="ARBA00001946"/>
    </source>
</evidence>
<dbReference type="InterPro" id="IPR003601">
    <property type="entry name" value="Topo_IA_2"/>
</dbReference>
<dbReference type="PRINTS" id="PR00417">
    <property type="entry name" value="PRTPISMRASEI"/>
</dbReference>
<dbReference type="Gene3D" id="3.40.50.140">
    <property type="match status" value="1"/>
</dbReference>
<evidence type="ECO:0000256" key="11">
    <source>
        <dbReference type="ARBA" id="ARBA00023125"/>
    </source>
</evidence>
<keyword evidence="7" id="KW-0863">Zinc-finger</keyword>
<dbReference type="InterPro" id="IPR034144">
    <property type="entry name" value="TOPRIM_TopoIII"/>
</dbReference>
<dbReference type="FunFam" id="1.10.460.10:FF:000020">
    <property type="entry name" value="DNA topoisomerase 3-alpha"/>
    <property type="match status" value="1"/>
</dbReference>
<evidence type="ECO:0000256" key="4">
    <source>
        <dbReference type="ARBA" id="ARBA00009446"/>
    </source>
</evidence>
<dbReference type="Ensembl" id="ENSSSCT00030034859.1">
    <property type="protein sequence ID" value="ENSSSCP00030015904.1"/>
    <property type="gene ID" value="ENSSSCG00030024957.1"/>
</dbReference>
<dbReference type="Pfam" id="PF01131">
    <property type="entry name" value="Topoisom_bac"/>
    <property type="match status" value="1"/>
</dbReference>
<dbReference type="InterPro" id="IPR013824">
    <property type="entry name" value="Topo_IA_cen_sub1"/>
</dbReference>
<dbReference type="FunFam" id="2.70.20.10:FF:000004">
    <property type="entry name" value="DNA topoisomerase"/>
    <property type="match status" value="1"/>
</dbReference>
<feature type="compositionally biased region" description="Pro residues" evidence="16">
    <location>
        <begin position="724"/>
        <end position="743"/>
    </location>
</feature>
<dbReference type="InterPro" id="IPR023405">
    <property type="entry name" value="Topo_IA_core_domain"/>
</dbReference>
<feature type="region of interest" description="Disordered" evidence="16">
    <location>
        <begin position="397"/>
        <end position="424"/>
    </location>
</feature>
<comment type="cofactor">
    <cofactor evidence="2">
        <name>Mg(2+)</name>
        <dbReference type="ChEBI" id="CHEBI:18420"/>
    </cofactor>
</comment>
<dbReference type="Gene3D" id="3.30.65.10">
    <property type="entry name" value="Bacterial Topoisomerase I, domain 1"/>
    <property type="match status" value="1"/>
</dbReference>
<evidence type="ECO:0000256" key="6">
    <source>
        <dbReference type="ARBA" id="ARBA00022737"/>
    </source>
</evidence>
<dbReference type="SMART" id="SM00436">
    <property type="entry name" value="TOP1Bc"/>
    <property type="match status" value="1"/>
</dbReference>
<comment type="catalytic activity">
    <reaction evidence="1 15">
        <text>ATP-independent breakage of single-stranded DNA, followed by passage and rejoining.</text>
        <dbReference type="EC" id="5.6.2.1"/>
    </reaction>
</comment>
<dbReference type="PANTHER" id="PTHR11390:SF21">
    <property type="entry name" value="DNA TOPOISOMERASE 3-ALPHA"/>
    <property type="match status" value="1"/>
</dbReference>
<evidence type="ECO:0000256" key="13">
    <source>
        <dbReference type="ARBA" id="ARBA00023235"/>
    </source>
</evidence>
<dbReference type="CDD" id="cd00186">
    <property type="entry name" value="TOP1Ac"/>
    <property type="match status" value="1"/>
</dbReference>
<evidence type="ECO:0000313" key="20">
    <source>
        <dbReference type="Proteomes" id="UP000694570"/>
    </source>
</evidence>
<evidence type="ECO:0000256" key="12">
    <source>
        <dbReference type="ARBA" id="ARBA00023128"/>
    </source>
</evidence>
<dbReference type="Gene3D" id="1.10.290.10">
    <property type="entry name" value="Topoisomerase I, domain 4"/>
    <property type="match status" value="1"/>
</dbReference>
<keyword evidence="10 15" id="KW-0799">Topoisomerase</keyword>
<evidence type="ECO:0000313" key="19">
    <source>
        <dbReference type="Ensembl" id="ENSSSCP00030015904.1"/>
    </source>
</evidence>
<dbReference type="EC" id="5.6.2.1" evidence="15"/>
<dbReference type="GO" id="GO:0005654">
    <property type="term" value="C:nucleoplasm"/>
    <property type="evidence" value="ECO:0007669"/>
    <property type="project" value="UniProtKB-ARBA"/>
</dbReference>
<comment type="function">
    <text evidence="15">Introduces a single-strand break via transesterification at a target site in duplex DNA. Releases the supercoiling and torsional tension of DNA introduced during the DNA replication and transcription by transiently cleaving and rejoining one strand of the DNA duplex. The scissile phosphodiester is attacked by the catalytic tyrosine of the enzyme, resulting in the formation of a DNA-(5'-phosphotyrosyl)-enzyme intermediate and the expulsion of a 3'-OH DNA strand.</text>
</comment>
<dbReference type="PROSITE" id="PS00396">
    <property type="entry name" value="TOPO_IA_1"/>
    <property type="match status" value="1"/>
</dbReference>
<dbReference type="GO" id="GO:0003917">
    <property type="term" value="F:DNA topoisomerase type I (single strand cut, ATP-independent) activity"/>
    <property type="evidence" value="ECO:0007669"/>
    <property type="project" value="UniProtKB-EC"/>
</dbReference>
<evidence type="ECO:0000256" key="5">
    <source>
        <dbReference type="ARBA" id="ARBA00022723"/>
    </source>
</evidence>
<dbReference type="GO" id="GO:0008270">
    <property type="term" value="F:zinc ion binding"/>
    <property type="evidence" value="ECO:0007669"/>
    <property type="project" value="UniProtKB-KW"/>
</dbReference>
<feature type="region of interest" description="Disordered" evidence="16">
    <location>
        <begin position="717"/>
        <end position="754"/>
    </location>
</feature>
<keyword evidence="13 15" id="KW-0413">Isomerase</keyword>
<dbReference type="SUPFAM" id="SSF56712">
    <property type="entry name" value="Prokaryotic type I DNA topoisomerase"/>
    <property type="match status" value="1"/>
</dbReference>
<keyword evidence="12" id="KW-0496">Mitochondrion</keyword>
<dbReference type="InterPro" id="IPR013498">
    <property type="entry name" value="Topo_IA_Znf"/>
</dbReference>
<comment type="similarity">
    <text evidence="4 15">Belongs to the type IA topoisomerase family.</text>
</comment>
<evidence type="ECO:0000256" key="16">
    <source>
        <dbReference type="SAM" id="MobiDB-lite"/>
    </source>
</evidence>
<dbReference type="PANTHER" id="PTHR11390">
    <property type="entry name" value="PROKARYOTIC DNA TOPOISOMERASE"/>
    <property type="match status" value="1"/>
</dbReference>
<dbReference type="Gene3D" id="1.10.460.10">
    <property type="entry name" value="Topoisomerase I, domain 2"/>
    <property type="match status" value="1"/>
</dbReference>
<dbReference type="InterPro" id="IPR000380">
    <property type="entry name" value="Topo_IA"/>
</dbReference>
<evidence type="ECO:0000256" key="8">
    <source>
        <dbReference type="ARBA" id="ARBA00022833"/>
    </source>
</evidence>
<evidence type="ECO:0000256" key="7">
    <source>
        <dbReference type="ARBA" id="ARBA00022771"/>
    </source>
</evidence>
<sequence>MNFAAGRRALRWLPRPGTRPLTRAAMEVALRGARKILCVAEKNDAAKGIADLLAGGRVRRREGLSRFNKIYEFDYHLLGQNVTMIMTSVSGHLLAHDFQMQFRKWQSCNPLVLFEADIEKYCPENFVDIKKTLEREVRQCQALVIWTDCDREGENIGFEIIHVCRAVKPDLPVLRARFSEITSRAVQAACENLTEPDQRVSDAVDVRQELDLRIGAAFTRFQTLRLQKVFPEVLAEQLVSYGSCQFPTLGFVVERFKAIQAFVPEVFHKIRVTHDHRDGVVEFSWKRHRLFSHTACLVLYQLCMEDPRATVVEVRSKARSKWRPQALDTVELEKLASRKLRINAKETMRIAERLYTQGYISYPRTETNIFPKGLNLTALVEQQTSDPRWGAFARSILEQGGPTPRNGNQSDQAHPPIHPTKYTDSLQGDEQRLYELIVRHFLACCSRDAQGQETTVEIDIAQERFVAHGLVILARNYLDVYPYDHWSDKVLPGYERGSRFQPSTVEMVDGETSPPQLLTEADLIALMEKHGIGTDATHAEHIETIKARMYVGLTPDKRFLPGHLGMGLVEGYDAMGYEMSKPDLRAELEADLKLICEGKKDKLLVLQQQVQKYKQVFVEAVAKAEKLDEALSQYFGAGAEVAQPEALYPAVSEPIRKCPQCGKDMVLKTKKGGGFFLSCTGFPECRSAMWFPNTVLEASRDRSVCPVCQPHPVYSCSGGRGRCPSPPPPESPEPPWPGPPGPPAVLLGPRTRSGVGTSPESFIVGHVYGDLPCSESDRRRLLRRLFIGNTSHTKANMFLGWVVPTSKAKKPEKTLPPVSASLTPGLTGGVRSLGSAPAVGLPGSLGVGGFGKLQARAQDSERRAECFSLFPRGLPHAARPSATHIGGHCSWAPSVDDDGSQELAWGLLGEGLGWTQRSRRGSRRAPSR</sequence>
<dbReference type="PROSITE" id="PS50880">
    <property type="entry name" value="TOPRIM"/>
    <property type="match status" value="1"/>
</dbReference>
<dbReference type="GO" id="GO:0003677">
    <property type="term" value="F:DNA binding"/>
    <property type="evidence" value="ECO:0007669"/>
    <property type="project" value="UniProtKB-KW"/>
</dbReference>
<evidence type="ECO:0000256" key="10">
    <source>
        <dbReference type="ARBA" id="ARBA00023029"/>
    </source>
</evidence>
<evidence type="ECO:0000256" key="14">
    <source>
        <dbReference type="ARBA" id="ARBA00064039"/>
    </source>
</evidence>
<dbReference type="GO" id="GO:0005759">
    <property type="term" value="C:mitochondrial matrix"/>
    <property type="evidence" value="ECO:0007669"/>
    <property type="project" value="UniProtKB-SubCell"/>
</dbReference>
<dbReference type="FunFam" id="1.10.290.10:FF:000001">
    <property type="entry name" value="DNA topoisomerase"/>
    <property type="match status" value="1"/>
</dbReference>
<dbReference type="Pfam" id="PF01396">
    <property type="entry name" value="Zn_ribbon_Top1"/>
    <property type="match status" value="1"/>
</dbReference>
<keyword evidence="8" id="KW-0862">Zinc</keyword>
<evidence type="ECO:0000256" key="15">
    <source>
        <dbReference type="RuleBase" id="RU362092"/>
    </source>
</evidence>
<accession>A0A8D0W6Q7</accession>
<dbReference type="InterPro" id="IPR013497">
    <property type="entry name" value="Topo_IA_cen"/>
</dbReference>
<name>A0A8D0W6Q7_PIG</name>
<dbReference type="GO" id="GO:0006265">
    <property type="term" value="P:DNA topological change"/>
    <property type="evidence" value="ECO:0007669"/>
    <property type="project" value="InterPro"/>
</dbReference>
<keyword evidence="11 15" id="KW-0238">DNA-binding</keyword>
<organism evidence="19 20">
    <name type="scientific">Sus scrofa</name>
    <name type="common">Pig</name>
    <dbReference type="NCBI Taxonomy" id="9823"/>
    <lineage>
        <taxon>Eukaryota</taxon>
        <taxon>Metazoa</taxon>
        <taxon>Chordata</taxon>
        <taxon>Craniata</taxon>
        <taxon>Vertebrata</taxon>
        <taxon>Euteleostomi</taxon>
        <taxon>Mammalia</taxon>
        <taxon>Eutheria</taxon>
        <taxon>Laurasiatheria</taxon>
        <taxon>Artiodactyla</taxon>
        <taxon>Suina</taxon>
        <taxon>Suidae</taxon>
        <taxon>Sus</taxon>
    </lineage>
</organism>
<reference evidence="19" key="1">
    <citation type="submission" date="2025-08" db="UniProtKB">
        <authorList>
            <consortium name="Ensembl"/>
        </authorList>
    </citation>
    <scope>IDENTIFICATION</scope>
</reference>
<comment type="subcellular location">
    <subcellularLocation>
        <location evidence="3">Mitochondrion matrix</location>
    </subcellularLocation>
</comment>
<keyword evidence="9" id="KW-0460">Magnesium</keyword>
<dbReference type="Pfam" id="PF01751">
    <property type="entry name" value="Toprim"/>
    <property type="match status" value="1"/>
</dbReference>
<evidence type="ECO:0000256" key="1">
    <source>
        <dbReference type="ARBA" id="ARBA00000213"/>
    </source>
</evidence>
<keyword evidence="6" id="KW-0677">Repeat</keyword>
<dbReference type="GO" id="GO:0005694">
    <property type="term" value="C:chromosome"/>
    <property type="evidence" value="ECO:0007669"/>
    <property type="project" value="InterPro"/>
</dbReference>
<evidence type="ECO:0000256" key="3">
    <source>
        <dbReference type="ARBA" id="ARBA00004305"/>
    </source>
</evidence>
<evidence type="ECO:0000256" key="9">
    <source>
        <dbReference type="ARBA" id="ARBA00022842"/>
    </source>
</evidence>
<dbReference type="InterPro" id="IPR006171">
    <property type="entry name" value="TOPRIM_dom"/>
</dbReference>
<dbReference type="AlphaFoldDB" id="A0A8D0W6Q7"/>
<dbReference type="SMART" id="SM00493">
    <property type="entry name" value="TOPRIM"/>
    <property type="match status" value="1"/>
</dbReference>
<dbReference type="InterPro" id="IPR023406">
    <property type="entry name" value="Topo_IA_AS"/>
</dbReference>
<feature type="domain" description="Toprim" evidence="17">
    <location>
        <begin position="35"/>
        <end position="179"/>
    </location>
</feature>
<evidence type="ECO:0000259" key="18">
    <source>
        <dbReference type="PROSITE" id="PS52039"/>
    </source>
</evidence>
<feature type="domain" description="Topo IA-type catalytic" evidence="18">
    <location>
        <begin position="197"/>
        <end position="617"/>
    </location>
</feature>
<dbReference type="FunFam" id="3.40.50.140:FF:000003">
    <property type="entry name" value="DNA topoisomerase"/>
    <property type="match status" value="1"/>
</dbReference>
<dbReference type="FunFam" id="3.30.65.10:FF:000007">
    <property type="entry name" value="DNA topoisomerase"/>
    <property type="match status" value="1"/>
</dbReference>
<keyword evidence="5" id="KW-0479">Metal-binding</keyword>
<dbReference type="InterPro" id="IPR013825">
    <property type="entry name" value="Topo_IA_cen_sub2"/>
</dbReference>
<comment type="subunit">
    <text evidence="14">Binds ssDNA. Interacts (via N-terminal region) with BLM; the interaction is direct. Directly interacts with RMI1. Component of the RMI complex, containing at least TOP3A, RMI1 and RMI2. The RMI complex interacts with BLM.</text>
</comment>
<dbReference type="PROSITE" id="PS52039">
    <property type="entry name" value="TOPO_IA_2"/>
    <property type="match status" value="1"/>
</dbReference>
<dbReference type="SMART" id="SM00437">
    <property type="entry name" value="TOP1Ac"/>
    <property type="match status" value="1"/>
</dbReference>
<dbReference type="InterPro" id="IPR003602">
    <property type="entry name" value="Topo_IA_DNA-bd_dom"/>
</dbReference>
<evidence type="ECO:0000259" key="17">
    <source>
        <dbReference type="PROSITE" id="PS50880"/>
    </source>
</evidence>
<dbReference type="SUPFAM" id="SSF57783">
    <property type="entry name" value="Zinc beta-ribbon"/>
    <property type="match status" value="1"/>
</dbReference>
<proteinExistence type="inferred from homology"/>
<dbReference type="InterPro" id="IPR013826">
    <property type="entry name" value="Topo_IA_cen_sub3"/>
</dbReference>
<protein>
    <recommendedName>
        <fullName evidence="15">DNA topoisomerase</fullName>
        <ecNumber evidence="15">5.6.2.1</ecNumber>
    </recommendedName>
</protein>
<dbReference type="Gene3D" id="2.70.20.10">
    <property type="entry name" value="Topoisomerase I, domain 3"/>
    <property type="match status" value="1"/>
</dbReference>
<dbReference type="Proteomes" id="UP000694570">
    <property type="component" value="Unplaced"/>
</dbReference>